<evidence type="ECO:0000256" key="6">
    <source>
        <dbReference type="ARBA" id="ARBA00022695"/>
    </source>
</evidence>
<comment type="subcellular location">
    <subcellularLocation>
        <location evidence="1 15">Cytoplasm</location>
    </subcellularLocation>
</comment>
<dbReference type="STRING" id="1818881.A3196_08070"/>
<dbReference type="GO" id="GO:0042276">
    <property type="term" value="P:error-prone translesion synthesis"/>
    <property type="evidence" value="ECO:0007669"/>
    <property type="project" value="TreeGrafter"/>
</dbReference>
<dbReference type="GO" id="GO:0006281">
    <property type="term" value="P:DNA repair"/>
    <property type="evidence" value="ECO:0007669"/>
    <property type="project" value="UniProtKB-UniRule"/>
</dbReference>
<dbReference type="SUPFAM" id="SSF100879">
    <property type="entry name" value="Lesion bypass DNA polymerase (Y-family), little finger domain"/>
    <property type="match status" value="1"/>
</dbReference>
<keyword evidence="4 15" id="KW-0963">Cytoplasm</keyword>
<name>A0A1E2UPM9_9GAMM</name>
<dbReference type="GO" id="GO:0005829">
    <property type="term" value="C:cytosol"/>
    <property type="evidence" value="ECO:0007669"/>
    <property type="project" value="TreeGrafter"/>
</dbReference>
<keyword evidence="10 15" id="KW-0460">Magnesium</keyword>
<dbReference type="AlphaFoldDB" id="A0A1E2UPM9"/>
<feature type="domain" description="UmuC" evidence="16">
    <location>
        <begin position="6"/>
        <end position="188"/>
    </location>
</feature>
<evidence type="ECO:0000256" key="10">
    <source>
        <dbReference type="ARBA" id="ARBA00022842"/>
    </source>
</evidence>
<dbReference type="FunFam" id="3.30.1490.100:FF:000004">
    <property type="entry name" value="DNA polymerase IV"/>
    <property type="match status" value="1"/>
</dbReference>
<dbReference type="CDD" id="cd03586">
    <property type="entry name" value="PolY_Pol_IV_kappa"/>
    <property type="match status" value="1"/>
</dbReference>
<dbReference type="GO" id="GO:0009432">
    <property type="term" value="P:SOS response"/>
    <property type="evidence" value="ECO:0007669"/>
    <property type="project" value="TreeGrafter"/>
</dbReference>
<keyword evidence="6 15" id="KW-0548">Nucleotidyltransferase</keyword>
<dbReference type="RefSeq" id="WP_069024347.1">
    <property type="nucleotide sequence ID" value="NZ_LVJZ01000003.1"/>
</dbReference>
<dbReference type="Gene3D" id="3.40.1170.60">
    <property type="match status" value="1"/>
</dbReference>
<keyword evidence="18" id="KW-1185">Reference proteome</keyword>
<comment type="cofactor">
    <cofactor evidence="15">
        <name>Mg(2+)</name>
        <dbReference type="ChEBI" id="CHEBI:18420"/>
    </cofactor>
    <text evidence="15">Binds 2 magnesium ions per subunit.</text>
</comment>
<keyword evidence="8 15" id="KW-0479">Metal-binding</keyword>
<evidence type="ECO:0000313" key="17">
    <source>
        <dbReference type="EMBL" id="ODB96713.1"/>
    </source>
</evidence>
<dbReference type="Gene3D" id="3.30.1490.100">
    <property type="entry name" value="DNA polymerase, Y-family, little finger domain"/>
    <property type="match status" value="1"/>
</dbReference>
<comment type="similarity">
    <text evidence="2 15">Belongs to the DNA polymerase type-Y family.</text>
</comment>
<dbReference type="Pfam" id="PF00817">
    <property type="entry name" value="IMS"/>
    <property type="match status" value="1"/>
</dbReference>
<keyword evidence="5 15" id="KW-0808">Transferase</keyword>
<comment type="subunit">
    <text evidence="15">Monomer.</text>
</comment>
<evidence type="ECO:0000256" key="9">
    <source>
        <dbReference type="ARBA" id="ARBA00022763"/>
    </source>
</evidence>
<dbReference type="InterPro" id="IPR043502">
    <property type="entry name" value="DNA/RNA_pol_sf"/>
</dbReference>
<dbReference type="InterPro" id="IPR050116">
    <property type="entry name" value="DNA_polymerase-Y"/>
</dbReference>
<dbReference type="InterPro" id="IPR036775">
    <property type="entry name" value="DNA_pol_Y-fam_lit_finger_sf"/>
</dbReference>
<comment type="function">
    <text evidence="15">Poorly processive, error-prone DNA polymerase involved in untargeted mutagenesis. Copies undamaged DNA at stalled replication forks, which arise in vivo from mismatched or misaligned primer ends. These misaligned primers can be extended by PolIV. Exhibits no 3'-5' exonuclease (proofreading) activity. May be involved in translesional synthesis, in conjunction with the beta clamp from PolIII.</text>
</comment>
<dbReference type="GO" id="GO:0003887">
    <property type="term" value="F:DNA-directed DNA polymerase activity"/>
    <property type="evidence" value="ECO:0007669"/>
    <property type="project" value="UniProtKB-UniRule"/>
</dbReference>
<evidence type="ECO:0000256" key="7">
    <source>
        <dbReference type="ARBA" id="ARBA00022705"/>
    </source>
</evidence>
<comment type="catalytic activity">
    <reaction evidence="14 15">
        <text>DNA(n) + a 2'-deoxyribonucleoside 5'-triphosphate = DNA(n+1) + diphosphate</text>
        <dbReference type="Rhea" id="RHEA:22508"/>
        <dbReference type="Rhea" id="RHEA-COMP:17339"/>
        <dbReference type="Rhea" id="RHEA-COMP:17340"/>
        <dbReference type="ChEBI" id="CHEBI:33019"/>
        <dbReference type="ChEBI" id="CHEBI:61560"/>
        <dbReference type="ChEBI" id="CHEBI:173112"/>
        <dbReference type="EC" id="2.7.7.7"/>
    </reaction>
</comment>
<dbReference type="EC" id="2.7.7.7" evidence="15"/>
<feature type="binding site" evidence="15">
    <location>
        <position position="10"/>
    </location>
    <ligand>
        <name>Mg(2+)</name>
        <dbReference type="ChEBI" id="CHEBI:18420"/>
    </ligand>
</feature>
<dbReference type="PANTHER" id="PTHR11076">
    <property type="entry name" value="DNA REPAIR POLYMERASE UMUC / TRANSFERASE FAMILY MEMBER"/>
    <property type="match status" value="1"/>
</dbReference>
<feature type="site" description="Substrate discrimination" evidence="15">
    <location>
        <position position="15"/>
    </location>
</feature>
<gene>
    <name evidence="15" type="primary">dinB</name>
    <name evidence="17" type="ORF">A3196_08070</name>
</gene>
<dbReference type="Pfam" id="PF21999">
    <property type="entry name" value="IMS_HHH_1"/>
    <property type="match status" value="1"/>
</dbReference>
<feature type="active site" evidence="15">
    <location>
        <position position="107"/>
    </location>
</feature>
<dbReference type="InterPro" id="IPR022880">
    <property type="entry name" value="DNApol_IV"/>
</dbReference>
<sequence length="404" mass="44909">MSERLIMHIDLDAFFASIEQRDHPEYQGRPLVVGAKPGRRGVVATCSYEARRYGVRSAMPISEAARRLPQEAVYLRPDINRYGEVSQQIMTALQSLSPVVEKVSVDEAFLDITGMERLIGDAESIGRQAKQLIHDQVGLTASVGIGPNRLIAKLASDYQKPDGLTVVTADQVEAFLNPLPLTLLRGLGTKSAPILQRLGLSTVADVRRLSLLELRRQLGNLAGTSIYQQARGIASDRLDDQSTRKSISKETTFDQDITDPAILRESLHWSAQEVGYVARQEHRKGSLVTLKIRFRGFDTHTRSRSLNTPTSADQEIFKTAWELYRSESWDDQPVRLIGLGISGWDGAVDELQRQPDLFGDPALQTGARQDRLYQTLDEVSGKFGKHAIRLGSKRGDSKTESESE</sequence>
<evidence type="ECO:0000256" key="15">
    <source>
        <dbReference type="HAMAP-Rule" id="MF_01113"/>
    </source>
</evidence>
<dbReference type="InterPro" id="IPR053848">
    <property type="entry name" value="IMS_HHH_1"/>
</dbReference>
<dbReference type="EMBL" id="LVJZ01000003">
    <property type="protein sequence ID" value="ODB96713.1"/>
    <property type="molecule type" value="Genomic_DNA"/>
</dbReference>
<evidence type="ECO:0000256" key="1">
    <source>
        <dbReference type="ARBA" id="ARBA00004496"/>
    </source>
</evidence>
<accession>A0A1E2UPM9</accession>
<evidence type="ECO:0000256" key="12">
    <source>
        <dbReference type="ARBA" id="ARBA00023125"/>
    </source>
</evidence>
<evidence type="ECO:0000313" key="18">
    <source>
        <dbReference type="Proteomes" id="UP000094849"/>
    </source>
</evidence>
<evidence type="ECO:0000256" key="13">
    <source>
        <dbReference type="ARBA" id="ARBA00023204"/>
    </source>
</evidence>
<feature type="binding site" evidence="15">
    <location>
        <position position="106"/>
    </location>
    <ligand>
        <name>Mg(2+)</name>
        <dbReference type="ChEBI" id="CHEBI:18420"/>
    </ligand>
</feature>
<dbReference type="GO" id="GO:0003684">
    <property type="term" value="F:damaged DNA binding"/>
    <property type="evidence" value="ECO:0007669"/>
    <property type="project" value="InterPro"/>
</dbReference>
<protein>
    <recommendedName>
        <fullName evidence="15">DNA polymerase IV</fullName>
        <shortName evidence="15">Pol IV</shortName>
        <ecNumber evidence="15">2.7.7.7</ecNumber>
    </recommendedName>
</protein>
<dbReference type="GO" id="GO:0000287">
    <property type="term" value="F:magnesium ion binding"/>
    <property type="evidence" value="ECO:0007669"/>
    <property type="project" value="UniProtKB-UniRule"/>
</dbReference>
<evidence type="ECO:0000256" key="5">
    <source>
        <dbReference type="ARBA" id="ARBA00022679"/>
    </source>
</evidence>
<dbReference type="Gene3D" id="3.30.70.270">
    <property type="match status" value="1"/>
</dbReference>
<evidence type="ECO:0000259" key="16">
    <source>
        <dbReference type="PROSITE" id="PS50173"/>
    </source>
</evidence>
<keyword evidence="3 15" id="KW-0515">Mutator protein</keyword>
<evidence type="ECO:0000256" key="8">
    <source>
        <dbReference type="ARBA" id="ARBA00022723"/>
    </source>
</evidence>
<dbReference type="PROSITE" id="PS50173">
    <property type="entry name" value="UMUC"/>
    <property type="match status" value="1"/>
</dbReference>
<keyword evidence="11 15" id="KW-0239">DNA-directed DNA polymerase</keyword>
<proteinExistence type="inferred from homology"/>
<evidence type="ECO:0000256" key="2">
    <source>
        <dbReference type="ARBA" id="ARBA00010945"/>
    </source>
</evidence>
<dbReference type="Gene3D" id="1.10.150.20">
    <property type="entry name" value="5' to 3' exonuclease, C-terminal subdomain"/>
    <property type="match status" value="1"/>
</dbReference>
<dbReference type="Pfam" id="PF11799">
    <property type="entry name" value="IMS_C"/>
    <property type="match status" value="1"/>
</dbReference>
<dbReference type="InterPro" id="IPR001126">
    <property type="entry name" value="UmuC"/>
</dbReference>
<keyword evidence="12 15" id="KW-0238">DNA-binding</keyword>
<keyword evidence="13 15" id="KW-0234">DNA repair</keyword>
<evidence type="ECO:0000256" key="11">
    <source>
        <dbReference type="ARBA" id="ARBA00022932"/>
    </source>
</evidence>
<dbReference type="SUPFAM" id="SSF56672">
    <property type="entry name" value="DNA/RNA polymerases"/>
    <property type="match status" value="1"/>
</dbReference>
<dbReference type="InterPro" id="IPR017961">
    <property type="entry name" value="DNA_pol_Y-fam_little_finger"/>
</dbReference>
<evidence type="ECO:0000256" key="3">
    <source>
        <dbReference type="ARBA" id="ARBA00022457"/>
    </source>
</evidence>
<dbReference type="HAMAP" id="MF_01113">
    <property type="entry name" value="DNApol_IV"/>
    <property type="match status" value="1"/>
</dbReference>
<dbReference type="PANTHER" id="PTHR11076:SF33">
    <property type="entry name" value="DNA POLYMERASE KAPPA"/>
    <property type="match status" value="1"/>
</dbReference>
<keyword evidence="7 15" id="KW-0235">DNA replication</keyword>
<keyword evidence="9 15" id="KW-0227">DNA damage</keyword>
<evidence type="ECO:0000256" key="4">
    <source>
        <dbReference type="ARBA" id="ARBA00022490"/>
    </source>
</evidence>
<reference evidence="17 18" key="1">
    <citation type="submission" date="2016-03" db="EMBL/GenBank/DDBJ databases">
        <title>Chemosynthetic sulphur-oxidizing symbionts of marine invertebrate animals are capable of nitrogen fixation.</title>
        <authorList>
            <person name="Petersen J.M."/>
            <person name="Kemper A."/>
            <person name="Gruber-Vodicka H."/>
            <person name="Cardini U."/>
            <person name="Geest Mvander."/>
            <person name="Kleiner M."/>
            <person name="Bulgheresi S."/>
            <person name="Fussmann M."/>
            <person name="Herbold C."/>
            <person name="Seah B.K.B."/>
            <person name="Antony C.Paul."/>
            <person name="Liu D."/>
            <person name="Belitz A."/>
            <person name="Weber M."/>
        </authorList>
    </citation>
    <scope>NUCLEOTIDE SEQUENCE [LARGE SCALE GENOMIC DNA]</scope>
    <source>
        <strain evidence="17">G_D</strain>
    </source>
</reference>
<dbReference type="InterPro" id="IPR043128">
    <property type="entry name" value="Rev_trsase/Diguanyl_cyclase"/>
</dbReference>
<dbReference type="Proteomes" id="UP000094849">
    <property type="component" value="Unassembled WGS sequence"/>
</dbReference>
<organism evidence="17 18">
    <name type="scientific">Candidatus Thiodiazotropha endoloripes</name>
    <dbReference type="NCBI Taxonomy" id="1818881"/>
    <lineage>
        <taxon>Bacteria</taxon>
        <taxon>Pseudomonadati</taxon>
        <taxon>Pseudomonadota</taxon>
        <taxon>Gammaproteobacteria</taxon>
        <taxon>Chromatiales</taxon>
        <taxon>Sedimenticolaceae</taxon>
        <taxon>Candidatus Thiodiazotropha</taxon>
    </lineage>
</organism>
<evidence type="ECO:0000256" key="14">
    <source>
        <dbReference type="ARBA" id="ARBA00049244"/>
    </source>
</evidence>
<dbReference type="NCBIfam" id="NF002677">
    <property type="entry name" value="PRK02406.1"/>
    <property type="match status" value="1"/>
</dbReference>
<dbReference type="GO" id="GO:0006261">
    <property type="term" value="P:DNA-templated DNA replication"/>
    <property type="evidence" value="ECO:0007669"/>
    <property type="project" value="UniProtKB-UniRule"/>
</dbReference>
<comment type="caution">
    <text evidence="17">The sequence shown here is derived from an EMBL/GenBank/DDBJ whole genome shotgun (WGS) entry which is preliminary data.</text>
</comment>